<dbReference type="GO" id="GO:0016998">
    <property type="term" value="P:cell wall macromolecule catabolic process"/>
    <property type="evidence" value="ECO:0007669"/>
    <property type="project" value="InterPro"/>
</dbReference>
<gene>
    <name evidence="8" type="ORF">MSAN_01695500</name>
</gene>
<dbReference type="GO" id="GO:0031640">
    <property type="term" value="P:killing of cells of another organism"/>
    <property type="evidence" value="ECO:0007669"/>
    <property type="project" value="UniProtKB-KW"/>
</dbReference>
<keyword evidence="3" id="KW-0081">Bacteriolytic enzyme</keyword>
<feature type="chain" id="PRO_5034455830" evidence="7">
    <location>
        <begin position="25"/>
        <end position="472"/>
    </location>
</feature>
<dbReference type="SUPFAM" id="SSF53955">
    <property type="entry name" value="Lysozyme-like"/>
    <property type="match status" value="1"/>
</dbReference>
<evidence type="ECO:0000256" key="7">
    <source>
        <dbReference type="SAM" id="SignalP"/>
    </source>
</evidence>
<dbReference type="InterPro" id="IPR034690">
    <property type="entry name" value="Endolysin_T4_type"/>
</dbReference>
<dbReference type="CDD" id="cd00737">
    <property type="entry name" value="lyz_endolysin_autolysin"/>
    <property type="match status" value="1"/>
</dbReference>
<evidence type="ECO:0000256" key="2">
    <source>
        <dbReference type="ARBA" id="ARBA00022529"/>
    </source>
</evidence>
<dbReference type="Pfam" id="PF00959">
    <property type="entry name" value="Phage_lysozyme"/>
    <property type="match status" value="1"/>
</dbReference>
<evidence type="ECO:0000256" key="1">
    <source>
        <dbReference type="ARBA" id="ARBA00000632"/>
    </source>
</evidence>
<keyword evidence="4 8" id="KW-0378">Hydrolase</keyword>
<dbReference type="PANTHER" id="PTHR38107">
    <property type="match status" value="1"/>
</dbReference>
<evidence type="ECO:0000256" key="4">
    <source>
        <dbReference type="ARBA" id="ARBA00022801"/>
    </source>
</evidence>
<evidence type="ECO:0000313" key="8">
    <source>
        <dbReference type="EMBL" id="KAF7349687.1"/>
    </source>
</evidence>
<name>A0A8H6Y0N3_9AGAR</name>
<comment type="caution">
    <text evidence="8">The sequence shown here is derived from an EMBL/GenBank/DDBJ whole genome shotgun (WGS) entry which is preliminary data.</text>
</comment>
<evidence type="ECO:0000256" key="5">
    <source>
        <dbReference type="ARBA" id="ARBA00023200"/>
    </source>
</evidence>
<keyword evidence="6" id="KW-0326">Glycosidase</keyword>
<dbReference type="InterPro" id="IPR023347">
    <property type="entry name" value="Lysozyme_dom_sf"/>
</dbReference>
<reference evidence="8" key="1">
    <citation type="submission" date="2020-05" db="EMBL/GenBank/DDBJ databases">
        <title>Mycena genomes resolve the evolution of fungal bioluminescence.</title>
        <authorList>
            <person name="Tsai I.J."/>
        </authorList>
    </citation>
    <scope>NUCLEOTIDE SEQUENCE</scope>
    <source>
        <strain evidence="8">160909Yilan</strain>
    </source>
</reference>
<keyword evidence="9" id="KW-1185">Reference proteome</keyword>
<dbReference type="EMBL" id="JACAZH010000015">
    <property type="protein sequence ID" value="KAF7349687.1"/>
    <property type="molecule type" value="Genomic_DNA"/>
</dbReference>
<proteinExistence type="inferred from homology"/>
<dbReference type="GO" id="GO:0003796">
    <property type="term" value="F:lysozyme activity"/>
    <property type="evidence" value="ECO:0007669"/>
    <property type="project" value="UniProtKB-EC"/>
</dbReference>
<evidence type="ECO:0000256" key="3">
    <source>
        <dbReference type="ARBA" id="ARBA00022638"/>
    </source>
</evidence>
<dbReference type="GO" id="GO:0009253">
    <property type="term" value="P:peptidoglycan catabolic process"/>
    <property type="evidence" value="ECO:0007669"/>
    <property type="project" value="InterPro"/>
</dbReference>
<organism evidence="8 9">
    <name type="scientific">Mycena sanguinolenta</name>
    <dbReference type="NCBI Taxonomy" id="230812"/>
    <lineage>
        <taxon>Eukaryota</taxon>
        <taxon>Fungi</taxon>
        <taxon>Dikarya</taxon>
        <taxon>Basidiomycota</taxon>
        <taxon>Agaricomycotina</taxon>
        <taxon>Agaricomycetes</taxon>
        <taxon>Agaricomycetidae</taxon>
        <taxon>Agaricales</taxon>
        <taxon>Marasmiineae</taxon>
        <taxon>Mycenaceae</taxon>
        <taxon>Mycena</taxon>
    </lineage>
</organism>
<accession>A0A8H6Y0N3</accession>
<dbReference type="Gene3D" id="1.10.530.40">
    <property type="match status" value="1"/>
</dbReference>
<keyword evidence="5" id="KW-1035">Host cytoplasm</keyword>
<dbReference type="Proteomes" id="UP000623467">
    <property type="component" value="Unassembled WGS sequence"/>
</dbReference>
<protein>
    <submittedName>
        <fullName evidence="8">Glycoside hydrolase family 24 protein</fullName>
    </submittedName>
</protein>
<comment type="catalytic activity">
    <reaction evidence="1">
        <text>Hydrolysis of (1-&gt;4)-beta-linkages between N-acetylmuramic acid and N-acetyl-D-glucosamine residues in a peptidoglycan and between N-acetyl-D-glucosamine residues in chitodextrins.</text>
        <dbReference type="EC" id="3.2.1.17"/>
    </reaction>
</comment>
<sequence>MHFSNAFSLFALYSFSVAVSSVWAQAFPFSLQNVRSDSLANITTFDELISIGVLWDLVDANGIDVQFTFTTASSMIELMAGTVAAAGNVVVDVPATDIGYTATTFSLRSSMPSGTYHMRITSIVNTTVVTSTVQTLVARGVQFDWHMPATVGCGPGLQPDPFIPITSISSPSFTSLMMLSPPPGGNYLPSAGIDFDWTWRDRANGGGERISSFSLQVVQKTDGALVGPAIPIDSTGLFYAGATIFPNNIGMSVNQGYKMRVQYVNAIQDGTTPPGQVVTFLSDEFNVVDPTTAKGNCTAANHPPACPTAVNSAVLTALEGFEGFVPSPKPDPVNLPTVGYGHKCVKVNCAEVPYPFPLSKPNATLLLQSDIATRITCINQNIASSVVLNQYQVSALTSFMFNAGCARFMNSTMFTRLNNGEDPNTVAAQEMPKYNKGKVNGTLVVLPGLVTRRAQEVALFQTNSSVLWHPCV</sequence>
<keyword evidence="7" id="KW-0732">Signal</keyword>
<dbReference type="InterPro" id="IPR051018">
    <property type="entry name" value="Bacteriophage_GH24"/>
</dbReference>
<evidence type="ECO:0000313" key="9">
    <source>
        <dbReference type="Proteomes" id="UP000623467"/>
    </source>
</evidence>
<evidence type="ECO:0000256" key="6">
    <source>
        <dbReference type="ARBA" id="ARBA00023295"/>
    </source>
</evidence>
<keyword evidence="2" id="KW-0929">Antimicrobial</keyword>
<dbReference type="PANTHER" id="PTHR38107:SF3">
    <property type="entry name" value="LYSOZYME RRRD-RELATED"/>
    <property type="match status" value="1"/>
</dbReference>
<dbReference type="GO" id="GO:0042742">
    <property type="term" value="P:defense response to bacterium"/>
    <property type="evidence" value="ECO:0007669"/>
    <property type="project" value="UniProtKB-KW"/>
</dbReference>
<dbReference type="InterPro" id="IPR002196">
    <property type="entry name" value="Glyco_hydro_24"/>
</dbReference>
<dbReference type="InterPro" id="IPR023346">
    <property type="entry name" value="Lysozyme-like_dom_sf"/>
</dbReference>
<feature type="signal peptide" evidence="7">
    <location>
        <begin position="1"/>
        <end position="24"/>
    </location>
</feature>
<dbReference type="AlphaFoldDB" id="A0A8H6Y0N3"/>
<dbReference type="InterPro" id="IPR033907">
    <property type="entry name" value="Endolysin_autolysin"/>
</dbReference>
<dbReference type="HAMAP" id="MF_04110">
    <property type="entry name" value="ENDOLYSIN_T4"/>
    <property type="match status" value="1"/>
</dbReference>
<dbReference type="OrthoDB" id="5358886at2759"/>